<reference evidence="3 4" key="1">
    <citation type="journal article" date="2011" name="J. Bacteriol.">
        <title>Genome sequence of Chthoniobacter flavus Ellin428, an aerobic heterotrophic soil bacterium.</title>
        <authorList>
            <person name="Kant R."/>
            <person name="van Passel M.W."/>
            <person name="Palva A."/>
            <person name="Lucas S."/>
            <person name="Lapidus A."/>
            <person name="Glavina Del Rio T."/>
            <person name="Dalin E."/>
            <person name="Tice H."/>
            <person name="Bruce D."/>
            <person name="Goodwin L."/>
            <person name="Pitluck S."/>
            <person name="Larimer F.W."/>
            <person name="Land M.L."/>
            <person name="Hauser L."/>
            <person name="Sangwan P."/>
            <person name="de Vos W.M."/>
            <person name="Janssen P.H."/>
            <person name="Smidt H."/>
        </authorList>
    </citation>
    <scope>NUCLEOTIDE SEQUENCE [LARGE SCALE GENOMIC DNA]</scope>
    <source>
        <strain evidence="3 4">Ellin428</strain>
    </source>
</reference>
<feature type="domain" description="Pyrrolo-quinoline quinone repeat" evidence="2">
    <location>
        <begin position="55"/>
        <end position="170"/>
    </location>
</feature>
<dbReference type="InterPro" id="IPR015943">
    <property type="entry name" value="WD40/YVTN_repeat-like_dom_sf"/>
</dbReference>
<dbReference type="InterPro" id="IPR018391">
    <property type="entry name" value="PQQ_b-propeller_rpt"/>
</dbReference>
<dbReference type="SUPFAM" id="SSF50998">
    <property type="entry name" value="Quinoprotein alcohol dehydrogenase-like"/>
    <property type="match status" value="1"/>
</dbReference>
<feature type="chain" id="PRO_5002802713" evidence="1">
    <location>
        <begin position="27"/>
        <end position="427"/>
    </location>
</feature>
<dbReference type="InParanoid" id="B4CUV4"/>
<dbReference type="InterPro" id="IPR002372">
    <property type="entry name" value="PQQ_rpt_dom"/>
</dbReference>
<keyword evidence="3" id="KW-0418">Kinase</keyword>
<evidence type="ECO:0000313" key="3">
    <source>
        <dbReference type="EMBL" id="EDY22342.1"/>
    </source>
</evidence>
<feature type="signal peptide" evidence="1">
    <location>
        <begin position="1"/>
        <end position="26"/>
    </location>
</feature>
<comment type="caution">
    <text evidence="3">The sequence shown here is derived from an EMBL/GenBank/DDBJ whole genome shotgun (WGS) entry which is preliminary data.</text>
</comment>
<dbReference type="PANTHER" id="PTHR34512">
    <property type="entry name" value="CELL SURFACE PROTEIN"/>
    <property type="match status" value="1"/>
</dbReference>
<dbReference type="Pfam" id="PF13360">
    <property type="entry name" value="PQQ_2"/>
    <property type="match status" value="2"/>
</dbReference>
<feature type="domain" description="Pyrrolo-quinoline quinone repeat" evidence="2">
    <location>
        <begin position="250"/>
        <end position="417"/>
    </location>
</feature>
<dbReference type="RefSeq" id="WP_006977794.1">
    <property type="nucleotide sequence ID" value="NZ_ABVL01000001.1"/>
</dbReference>
<dbReference type="STRING" id="497964.CfE428DRAFT_0467"/>
<name>B4CUV4_9BACT</name>
<dbReference type="Gene3D" id="2.130.10.10">
    <property type="entry name" value="YVTN repeat-like/Quinoprotein amine dehydrogenase"/>
    <property type="match status" value="2"/>
</dbReference>
<organism evidence="3 4">
    <name type="scientific">Chthoniobacter flavus Ellin428</name>
    <dbReference type="NCBI Taxonomy" id="497964"/>
    <lineage>
        <taxon>Bacteria</taxon>
        <taxon>Pseudomonadati</taxon>
        <taxon>Verrucomicrobiota</taxon>
        <taxon>Spartobacteria</taxon>
        <taxon>Chthoniobacterales</taxon>
        <taxon>Chthoniobacteraceae</taxon>
        <taxon>Chthoniobacter</taxon>
    </lineage>
</organism>
<protein>
    <submittedName>
        <fullName evidence="3">Serine/threonine protein kinase related protein-like protein</fullName>
    </submittedName>
</protein>
<keyword evidence="4" id="KW-1185">Reference proteome</keyword>
<evidence type="ECO:0000256" key="1">
    <source>
        <dbReference type="SAM" id="SignalP"/>
    </source>
</evidence>
<dbReference type="EMBL" id="ABVL01000001">
    <property type="protein sequence ID" value="EDY22342.1"/>
    <property type="molecule type" value="Genomic_DNA"/>
</dbReference>
<gene>
    <name evidence="3" type="ORF">CfE428DRAFT_0467</name>
</gene>
<dbReference type="AlphaFoldDB" id="B4CUV4"/>
<accession>B4CUV4</accession>
<evidence type="ECO:0000259" key="2">
    <source>
        <dbReference type="Pfam" id="PF13360"/>
    </source>
</evidence>
<keyword evidence="1" id="KW-0732">Signal</keyword>
<evidence type="ECO:0000313" key="4">
    <source>
        <dbReference type="Proteomes" id="UP000005824"/>
    </source>
</evidence>
<dbReference type="InterPro" id="IPR011047">
    <property type="entry name" value="Quinoprotein_ADH-like_sf"/>
</dbReference>
<dbReference type="eggNOG" id="COG1520">
    <property type="taxonomic scope" value="Bacteria"/>
</dbReference>
<proteinExistence type="predicted"/>
<dbReference type="GO" id="GO:0004674">
    <property type="term" value="F:protein serine/threonine kinase activity"/>
    <property type="evidence" value="ECO:0007669"/>
    <property type="project" value="UniProtKB-KW"/>
</dbReference>
<keyword evidence="3" id="KW-0808">Transferase</keyword>
<dbReference type="SMART" id="SM00564">
    <property type="entry name" value="PQQ"/>
    <property type="match status" value="4"/>
</dbReference>
<keyword evidence="3" id="KW-0723">Serine/threonine-protein kinase</keyword>
<dbReference type="PANTHER" id="PTHR34512:SF30">
    <property type="entry name" value="OUTER MEMBRANE PROTEIN ASSEMBLY FACTOR BAMB"/>
    <property type="match status" value="1"/>
</dbReference>
<dbReference type="Proteomes" id="UP000005824">
    <property type="component" value="Unassembled WGS sequence"/>
</dbReference>
<sequence length="427" mass="45395" precursor="true">MTPLSPIPRFPLSRLLLTLGCLGAGAALVSAGETEWPQFRGPTGEGISHATDVPVKWSATEGVAWQVEVPGKGWSSPVLHQGRIYLTSAETDATSGDVTLHALCFDARNGHTLWDTEVIKPDPAQVAAMHRKNSPASPTPIVTNDRVYVHFGHMGTAALDLAGQVLWRQTELNYPPTHGNGGSPVLLGDELIFSADGSKDPCVIALDAKTGALRWKTPRNSPAKKQFSFSTPLVIEVGGTQEVISPGPGFVGAYDPKDGHEMWRVGYGEGYSVVPRPVFAHGLLYLSSGFDKATFYAIKPEGAKGDATATNVAWTQPKGAPHTPSAVVVGDEVYFVSDAGIATCANAVTGEVYWNERLGGNFSSSPVVADGRIYFVNESGVGYVVKASKTYELLATNDLAEHTLASPAVADGALYLRTESHLWKIGK</sequence>